<feature type="region of interest" description="Disordered" evidence="1">
    <location>
        <begin position="1"/>
        <end position="77"/>
    </location>
</feature>
<feature type="region of interest" description="Disordered" evidence="1">
    <location>
        <begin position="94"/>
        <end position="308"/>
    </location>
</feature>
<evidence type="ECO:0000256" key="1">
    <source>
        <dbReference type="SAM" id="MobiDB-lite"/>
    </source>
</evidence>
<feature type="compositionally biased region" description="Basic and acidic residues" evidence="1">
    <location>
        <begin position="185"/>
        <end position="197"/>
    </location>
</feature>
<dbReference type="AlphaFoldDB" id="A0A6J4JDG2"/>
<gene>
    <name evidence="2" type="ORF">AVDCRST_MAG83-3776</name>
</gene>
<feature type="non-terminal residue" evidence="2">
    <location>
        <position position="308"/>
    </location>
</feature>
<dbReference type="EMBL" id="CADCTE010000198">
    <property type="protein sequence ID" value="CAA9276836.1"/>
    <property type="molecule type" value="Genomic_DNA"/>
</dbReference>
<reference evidence="2" key="1">
    <citation type="submission" date="2020-02" db="EMBL/GenBank/DDBJ databases">
        <authorList>
            <person name="Meier V. D."/>
        </authorList>
    </citation>
    <scope>NUCLEOTIDE SEQUENCE</scope>
    <source>
        <strain evidence="2">AVDCRST_MAG83</strain>
    </source>
</reference>
<feature type="compositionally biased region" description="Basic and acidic residues" evidence="1">
    <location>
        <begin position="297"/>
        <end position="308"/>
    </location>
</feature>
<feature type="compositionally biased region" description="Basic and acidic residues" evidence="1">
    <location>
        <begin position="1"/>
        <end position="16"/>
    </location>
</feature>
<organism evidence="2">
    <name type="scientific">uncultured Arthrobacter sp</name>
    <dbReference type="NCBI Taxonomy" id="114050"/>
    <lineage>
        <taxon>Bacteria</taxon>
        <taxon>Bacillati</taxon>
        <taxon>Actinomycetota</taxon>
        <taxon>Actinomycetes</taxon>
        <taxon>Micrococcales</taxon>
        <taxon>Micrococcaceae</taxon>
        <taxon>Arthrobacter</taxon>
        <taxon>environmental samples</taxon>
    </lineage>
</organism>
<feature type="compositionally biased region" description="Basic and acidic residues" evidence="1">
    <location>
        <begin position="117"/>
        <end position="135"/>
    </location>
</feature>
<evidence type="ECO:0000313" key="2">
    <source>
        <dbReference type="EMBL" id="CAA9276836.1"/>
    </source>
</evidence>
<proteinExistence type="predicted"/>
<name>A0A6J4JDG2_9MICC</name>
<feature type="compositionally biased region" description="Basic residues" evidence="1">
    <location>
        <begin position="17"/>
        <end position="31"/>
    </location>
</feature>
<protein>
    <submittedName>
        <fullName evidence="2">Uncharacterized protein</fullName>
    </submittedName>
</protein>
<feature type="compositionally biased region" description="Basic residues" evidence="1">
    <location>
        <begin position="45"/>
        <end position="66"/>
    </location>
</feature>
<sequence>GQSRPPEDAARGDPPRVLRRSRHHPRLHRLRGVPADVGAGEGHRGHPLRTKRPQRRSHGGRRRHVPARGEGAHRHRRAARLHCPCLGRDVPGAPAGPVPLPGDLRAAPPAQHPAVEVPRDPPEGVRRRTRTDHPGPAHRRGTRPCPRVPGGPGRPGLALKRQPPVDRRRRLPGGPARGLGHPGRLHSERRPTGRHALDPPPSRHRRRNGDRAPVRRLQPPSAGGRVLRRLQRQPRDGRRGARRRTGSGSGDAEPPPGHRCPGRPGDPARPEHLRPADRGPPERTGAAVHGPTGRHPPAAEHRTETHFL</sequence>
<feature type="non-terminal residue" evidence="2">
    <location>
        <position position="1"/>
    </location>
</feature>
<feature type="compositionally biased region" description="Basic and acidic residues" evidence="1">
    <location>
        <begin position="266"/>
        <end position="281"/>
    </location>
</feature>
<accession>A0A6J4JDG2</accession>